<keyword evidence="4" id="KW-0464">Manganese</keyword>
<dbReference type="Pfam" id="PF00491">
    <property type="entry name" value="Arginase"/>
    <property type="match status" value="1"/>
</dbReference>
<dbReference type="PROSITE" id="PS01053">
    <property type="entry name" value="ARGINASE_1"/>
    <property type="match status" value="1"/>
</dbReference>
<feature type="binding site" evidence="4">
    <location>
        <position position="236"/>
    </location>
    <ligand>
        <name>Mn(2+)</name>
        <dbReference type="ChEBI" id="CHEBI:29035"/>
        <label>1</label>
    </ligand>
</feature>
<feature type="binding site" evidence="4">
    <location>
        <position position="238"/>
    </location>
    <ligand>
        <name>Mn(2+)</name>
        <dbReference type="ChEBI" id="CHEBI:29035"/>
        <label>1</label>
    </ligand>
</feature>
<comment type="cofactor">
    <cofactor evidence="4">
        <name>Mn(2+)</name>
        <dbReference type="ChEBI" id="CHEBI:29035"/>
    </cofactor>
    <text evidence="4">Binds 2 manganese ions per subunit.</text>
</comment>
<dbReference type="GO" id="GO:0033389">
    <property type="term" value="P:putrescine biosynthetic process from arginine, via agmatine"/>
    <property type="evidence" value="ECO:0007669"/>
    <property type="project" value="TreeGrafter"/>
</dbReference>
<dbReference type="InterPro" id="IPR005925">
    <property type="entry name" value="Agmatinase-rel"/>
</dbReference>
<dbReference type="PANTHER" id="PTHR11358:SF26">
    <property type="entry name" value="GUANIDINO ACID HYDROLASE, MITOCHONDRIAL"/>
    <property type="match status" value="1"/>
</dbReference>
<gene>
    <name evidence="6" type="ORF">BDD16_003523</name>
</gene>
<evidence type="ECO:0000256" key="2">
    <source>
        <dbReference type="ARBA" id="ARBA00022723"/>
    </source>
</evidence>
<keyword evidence="3 5" id="KW-0378">Hydrolase</keyword>
<dbReference type="PIRSF" id="PIRSF036979">
    <property type="entry name" value="Arginase"/>
    <property type="match status" value="1"/>
</dbReference>
<dbReference type="InterPro" id="IPR023696">
    <property type="entry name" value="Ureohydrolase_dom_sf"/>
</dbReference>
<dbReference type="EC" id="3.5.3.11" evidence="6"/>
<feature type="binding site" evidence="4">
    <location>
        <position position="139"/>
    </location>
    <ligand>
        <name>Mn(2+)</name>
        <dbReference type="ChEBI" id="CHEBI:29035"/>
        <label>1</label>
    </ligand>
</feature>
<organism evidence="6 7">
    <name type="scientific">Sphaerotilus montanus</name>
    <dbReference type="NCBI Taxonomy" id="522889"/>
    <lineage>
        <taxon>Bacteria</taxon>
        <taxon>Pseudomonadati</taxon>
        <taxon>Pseudomonadota</taxon>
        <taxon>Betaproteobacteria</taxon>
        <taxon>Burkholderiales</taxon>
        <taxon>Sphaerotilaceae</taxon>
        <taxon>Sphaerotilus</taxon>
    </lineage>
</organism>
<dbReference type="InterPro" id="IPR006035">
    <property type="entry name" value="Ureohydrolase"/>
</dbReference>
<protein>
    <submittedName>
        <fullName evidence="6">Agmatinase</fullName>
        <ecNumber evidence="6">3.5.3.11</ecNumber>
    </submittedName>
</protein>
<proteinExistence type="inferred from homology"/>
<feature type="binding site" evidence="4">
    <location>
        <position position="143"/>
    </location>
    <ligand>
        <name>Mn(2+)</name>
        <dbReference type="ChEBI" id="CHEBI:29035"/>
        <label>1</label>
    </ligand>
</feature>
<dbReference type="NCBIfam" id="TIGR01230">
    <property type="entry name" value="agmatinase"/>
    <property type="match status" value="1"/>
</dbReference>
<evidence type="ECO:0000256" key="4">
    <source>
        <dbReference type="PIRSR" id="PIRSR036979-1"/>
    </source>
</evidence>
<dbReference type="PRINTS" id="PR00116">
    <property type="entry name" value="ARGINASE"/>
</dbReference>
<comment type="caution">
    <text evidence="6">The sequence shown here is derived from an EMBL/GenBank/DDBJ whole genome shotgun (WGS) entry which is preliminary data.</text>
</comment>
<name>A0A7Y9QZT2_9BURK</name>
<dbReference type="Gene3D" id="3.40.800.10">
    <property type="entry name" value="Ureohydrolase domain"/>
    <property type="match status" value="1"/>
</dbReference>
<dbReference type="NCBIfam" id="NF002564">
    <property type="entry name" value="PRK02190.1"/>
    <property type="match status" value="1"/>
</dbReference>
<feature type="binding site" evidence="4">
    <location>
        <position position="141"/>
    </location>
    <ligand>
        <name>Mn(2+)</name>
        <dbReference type="ChEBI" id="CHEBI:29035"/>
        <label>1</label>
    </ligand>
</feature>
<feature type="binding site" evidence="4">
    <location>
        <position position="115"/>
    </location>
    <ligand>
        <name>Mn(2+)</name>
        <dbReference type="ChEBI" id="CHEBI:29035"/>
        <label>1</label>
    </ligand>
</feature>
<dbReference type="GO" id="GO:0046872">
    <property type="term" value="F:metal ion binding"/>
    <property type="evidence" value="ECO:0007669"/>
    <property type="project" value="UniProtKB-KW"/>
</dbReference>
<dbReference type="Proteomes" id="UP000518288">
    <property type="component" value="Unassembled WGS sequence"/>
</dbReference>
<evidence type="ECO:0000256" key="5">
    <source>
        <dbReference type="RuleBase" id="RU003684"/>
    </source>
</evidence>
<keyword evidence="7" id="KW-1185">Reference proteome</keyword>
<dbReference type="AlphaFoldDB" id="A0A7Y9QZT2"/>
<keyword evidence="2 4" id="KW-0479">Metal-binding</keyword>
<accession>A0A7Y9QZT2</accession>
<reference evidence="6 7" key="1">
    <citation type="submission" date="2020-07" db="EMBL/GenBank/DDBJ databases">
        <title>Genomic Encyclopedia of Archaeal and Bacterial Type Strains, Phase II (KMG-II): from individual species to whole genera.</title>
        <authorList>
            <person name="Goeker M."/>
        </authorList>
    </citation>
    <scope>NUCLEOTIDE SEQUENCE [LARGE SCALE GENOMIC DNA]</scope>
    <source>
        <strain evidence="6 7">DSM 21226</strain>
    </source>
</reference>
<dbReference type="PROSITE" id="PS51409">
    <property type="entry name" value="ARGINASE_2"/>
    <property type="match status" value="1"/>
</dbReference>
<dbReference type="InterPro" id="IPR020855">
    <property type="entry name" value="Ureohydrolase_Mn_BS"/>
</dbReference>
<sequence>MTDFAFLSTHSFLKVPMGPQDPVDRPFGLAGIAWDGSVTNRPGARMAPRAIREASHMLCDGTHPLFDVSPADTLCDLGDLPLPNTSLERMRAAMQPQVATLLAQQRHMVWLGGDHSVTLPLLRAYHQHFGQPLGVLHFDAHCDTWEDHFGEPSGHGTWVYEAIQEGLVLPQAFAQIGIRSAGLRAAREYVRDQGGLIWTARDLRGLESPAQLDNVLQTLRLRWASCGNPPLYLSFDIDALDPAFAPGTGTPEPGGLTTNQALTLIEELAGERWVGMDCVEVAPPYDHAELSSNVAANLVWTYLCGQVAHRTRPA</sequence>
<evidence type="ECO:0000313" key="7">
    <source>
        <dbReference type="Proteomes" id="UP000518288"/>
    </source>
</evidence>
<evidence type="ECO:0000256" key="1">
    <source>
        <dbReference type="ARBA" id="ARBA00009227"/>
    </source>
</evidence>
<comment type="similarity">
    <text evidence="1">Belongs to the arginase family. Agmatinase subfamily.</text>
</comment>
<dbReference type="SUPFAM" id="SSF52768">
    <property type="entry name" value="Arginase/deacetylase"/>
    <property type="match status" value="1"/>
</dbReference>
<dbReference type="GO" id="GO:0008783">
    <property type="term" value="F:agmatinase activity"/>
    <property type="evidence" value="ECO:0007669"/>
    <property type="project" value="UniProtKB-EC"/>
</dbReference>
<evidence type="ECO:0000256" key="3">
    <source>
        <dbReference type="ARBA" id="ARBA00022801"/>
    </source>
</evidence>
<evidence type="ECO:0000313" key="6">
    <source>
        <dbReference type="EMBL" id="NYG34537.1"/>
    </source>
</evidence>
<dbReference type="RefSeq" id="WP_179635162.1">
    <property type="nucleotide sequence ID" value="NZ_JACCFH010000001.1"/>
</dbReference>
<dbReference type="EMBL" id="JACCFH010000001">
    <property type="protein sequence ID" value="NYG34537.1"/>
    <property type="molecule type" value="Genomic_DNA"/>
</dbReference>
<dbReference type="PANTHER" id="PTHR11358">
    <property type="entry name" value="ARGINASE/AGMATINASE"/>
    <property type="match status" value="1"/>
</dbReference>